<dbReference type="GO" id="GO:0016787">
    <property type="term" value="F:hydrolase activity"/>
    <property type="evidence" value="ECO:0007669"/>
    <property type="project" value="UniProtKB-KW"/>
</dbReference>
<reference evidence="6 7" key="1">
    <citation type="submission" date="2024-06" db="EMBL/GenBank/DDBJ databases">
        <authorList>
            <person name="Chen R.Y."/>
        </authorList>
    </citation>
    <scope>NUCLEOTIDE SEQUENCE [LARGE SCALE GENOMIC DNA]</scope>
    <source>
        <strain evidence="6 7">D2</strain>
    </source>
</reference>
<dbReference type="EMBL" id="JBELOE010000211">
    <property type="protein sequence ID" value="MER2492389.1"/>
    <property type="molecule type" value="Genomic_DNA"/>
</dbReference>
<sequence length="571" mass="65036">MKIQLTLISAACSVALLNACSIFSGQPDSANQQDNQNNTAVSLYGTLEPFAQEAVYFALTDRFVDADKSNNYPKQGKDWGNGQWGTFDRLLAGPNGQSANVGYLGGDFKGVLNNAEYIANLGFTSVWLTPIWDNPDYAFNGGETITFDGGYKDGGKTGYHGYWAHNFYQPDEHLVSTDLSFREFSAGLKQHNLKFVLDIVANHGSPAYSMPEAMPQYGKIYDATGNLLADHQNLHPTKLDKNNPLHQFYNTHTGLAQLSDIDENNPSAFEYLTDAYLYWIAQGVDAIRIDTIREMPHHFWYRVSKKIRQHYPDMFMFGESYNYDASFIAQHTYPQNGGVSVLDFPGRASITQTFENKNASYADIVSYLHLTDEVYANPYELMTFYDNHDMPRMNADDNGFIDANNWLFTSRGIPVIYYGSEINFMTGKAEHQGNRNYFGQQNIEIAKTHPIASQLKRIADVRKNSIALQRGLQLNIEFSQETAAFYRIYQHQGEHQTALVLLNKSDYVQKVKLNKLQNLAIWRNAFDQQRVDLTKRKDWLFELQPHSVQVYLLDESLTNSNLVEKARKMQR</sequence>
<dbReference type="RefSeq" id="WP_350401905.1">
    <property type="nucleotide sequence ID" value="NZ_JBELOE010000211.1"/>
</dbReference>
<name>A0ABV1RHN6_9ALTE</name>
<dbReference type="Gene3D" id="3.20.20.80">
    <property type="entry name" value="Glycosidases"/>
    <property type="match status" value="1"/>
</dbReference>
<evidence type="ECO:0000313" key="7">
    <source>
        <dbReference type="Proteomes" id="UP001467690"/>
    </source>
</evidence>
<evidence type="ECO:0000256" key="1">
    <source>
        <dbReference type="ARBA" id="ARBA00001913"/>
    </source>
</evidence>
<feature type="chain" id="PRO_5047300857" evidence="4">
    <location>
        <begin position="25"/>
        <end position="571"/>
    </location>
</feature>
<accession>A0ABV1RHN6</accession>
<dbReference type="PANTHER" id="PTHR10357">
    <property type="entry name" value="ALPHA-AMYLASE FAMILY MEMBER"/>
    <property type="match status" value="1"/>
</dbReference>
<dbReference type="SMART" id="SM00642">
    <property type="entry name" value="Aamy"/>
    <property type="match status" value="1"/>
</dbReference>
<keyword evidence="2" id="KW-0479">Metal-binding</keyword>
<dbReference type="InterPro" id="IPR017853">
    <property type="entry name" value="GH"/>
</dbReference>
<dbReference type="SUPFAM" id="SSF51445">
    <property type="entry name" value="(Trans)glycosidases"/>
    <property type="match status" value="1"/>
</dbReference>
<feature type="signal peptide" evidence="4">
    <location>
        <begin position="1"/>
        <end position="24"/>
    </location>
</feature>
<evidence type="ECO:0000256" key="3">
    <source>
        <dbReference type="ARBA" id="ARBA00022729"/>
    </source>
</evidence>
<dbReference type="InterPro" id="IPR006047">
    <property type="entry name" value="GH13_cat_dom"/>
</dbReference>
<evidence type="ECO:0000259" key="5">
    <source>
        <dbReference type="SMART" id="SM00642"/>
    </source>
</evidence>
<comment type="cofactor">
    <cofactor evidence="1">
        <name>Ca(2+)</name>
        <dbReference type="ChEBI" id="CHEBI:29108"/>
    </cofactor>
</comment>
<comment type="caution">
    <text evidence="6">The sequence shown here is derived from an EMBL/GenBank/DDBJ whole genome shotgun (WGS) entry which is preliminary data.</text>
</comment>
<dbReference type="PANTHER" id="PTHR10357:SF215">
    <property type="entry name" value="ALPHA-AMYLASE 1"/>
    <property type="match status" value="1"/>
</dbReference>
<keyword evidence="6" id="KW-0378">Hydrolase</keyword>
<dbReference type="Proteomes" id="UP001467690">
    <property type="component" value="Unassembled WGS sequence"/>
</dbReference>
<dbReference type="CDD" id="cd11339">
    <property type="entry name" value="AmyAc_bac_CMD_like_2"/>
    <property type="match status" value="1"/>
</dbReference>
<feature type="domain" description="Glycosyl hydrolase family 13 catalytic" evidence="5">
    <location>
        <begin position="57"/>
        <end position="462"/>
    </location>
</feature>
<evidence type="ECO:0000313" key="6">
    <source>
        <dbReference type="EMBL" id="MER2492389.1"/>
    </source>
</evidence>
<dbReference type="Pfam" id="PF00128">
    <property type="entry name" value="Alpha-amylase"/>
    <property type="match status" value="1"/>
</dbReference>
<dbReference type="SUPFAM" id="SSF51011">
    <property type="entry name" value="Glycosyl hydrolase domain"/>
    <property type="match status" value="1"/>
</dbReference>
<keyword evidence="7" id="KW-1185">Reference proteome</keyword>
<gene>
    <name evidence="6" type="ORF">ABS311_10910</name>
</gene>
<protein>
    <submittedName>
        <fullName evidence="6">Alpha-amylase family glycosyl hydrolase</fullName>
    </submittedName>
</protein>
<keyword evidence="3 4" id="KW-0732">Signal</keyword>
<evidence type="ECO:0000256" key="2">
    <source>
        <dbReference type="ARBA" id="ARBA00022723"/>
    </source>
</evidence>
<organism evidence="6 7">
    <name type="scientific">Catenovulum sediminis</name>
    <dbReference type="NCBI Taxonomy" id="1740262"/>
    <lineage>
        <taxon>Bacteria</taxon>
        <taxon>Pseudomonadati</taxon>
        <taxon>Pseudomonadota</taxon>
        <taxon>Gammaproteobacteria</taxon>
        <taxon>Alteromonadales</taxon>
        <taxon>Alteromonadaceae</taxon>
        <taxon>Catenovulum</taxon>
    </lineage>
</organism>
<evidence type="ECO:0000256" key="4">
    <source>
        <dbReference type="SAM" id="SignalP"/>
    </source>
</evidence>
<proteinExistence type="predicted"/>